<keyword evidence="6" id="KW-1185">Reference proteome</keyword>
<dbReference type="EMBL" id="NQKG01000002">
    <property type="protein sequence ID" value="OZY56599.1"/>
    <property type="molecule type" value="Genomic_DNA"/>
</dbReference>
<dbReference type="InterPro" id="IPR005318">
    <property type="entry name" value="OM_porin_bac"/>
</dbReference>
<dbReference type="Pfam" id="PF03573">
    <property type="entry name" value="OprD"/>
    <property type="match status" value="1"/>
</dbReference>
<sequence length="463" mass="50880">MRWCTNERRTSPAVHPLSTLRSCSAWLMALVSPMAVADSAQSQAHGWIEDSTWSVLNRTVYDSREYRHGARNSGARNAYKPKNERNGAAEEWAYGLMGSLQSGFTQGLIGVGIDAHAYLGVKLDSGGGRAGKARLLGLDNDGYPKNDFSRAGAALKLRLSNTVLSYGEQRVKTPVFSSSDSRLLPETATGAFVTSHEFEGLRMVGGHFTESTDRNASSHDQGFVVNYANAIKGTTFDLAGVVYSPGKQLSASLYTSRYEDTWNQQYLGAMFSQPIDETRSLAFNFNLYRTTDEGKALSGSINNTTWSVLSTYAQGPHSFSLGYQKVHGDTPFDYVTRGAIFITNAVQLSDFNAPNEQSWQLRYDLDLSPWHLPGLMFSAAYVRGSDIDGTHVDPRGGYAYLGYGKGGKHWERDLEARYVVQSGVAKGAVLSLRHNVHRGNTAQAELDTDQLRLAVEYPLSGRF</sequence>
<dbReference type="InterPro" id="IPR023614">
    <property type="entry name" value="Porin_dom_sf"/>
</dbReference>
<evidence type="ECO:0000256" key="4">
    <source>
        <dbReference type="SAM" id="SignalP"/>
    </source>
</evidence>
<keyword evidence="2" id="KW-0813">Transport</keyword>
<comment type="caution">
    <text evidence="5">The sequence shown here is derived from an EMBL/GenBank/DDBJ whole genome shotgun (WGS) entry which is preliminary data.</text>
</comment>
<proteinExistence type="inferred from homology"/>
<organism evidence="5 6">
    <name type="scientific">Pseudomonas lundensis</name>
    <dbReference type="NCBI Taxonomy" id="86185"/>
    <lineage>
        <taxon>Bacteria</taxon>
        <taxon>Pseudomonadati</taxon>
        <taxon>Pseudomonadota</taxon>
        <taxon>Gammaproteobacteria</taxon>
        <taxon>Pseudomonadales</taxon>
        <taxon>Pseudomonadaceae</taxon>
        <taxon>Pseudomonas</taxon>
    </lineage>
</organism>
<dbReference type="Gene3D" id="2.40.160.10">
    <property type="entry name" value="Porin"/>
    <property type="match status" value="1"/>
</dbReference>
<name>A0ABX4GR01_9PSED</name>
<keyword evidence="3 4" id="KW-0732">Signal</keyword>
<dbReference type="PANTHER" id="PTHR34596:SF2">
    <property type="entry name" value="CHITOPORIN"/>
    <property type="match status" value="1"/>
</dbReference>
<gene>
    <name evidence="5" type="ORF">CJF38_02530</name>
</gene>
<dbReference type="PANTHER" id="PTHR34596">
    <property type="entry name" value="CHITOPORIN"/>
    <property type="match status" value="1"/>
</dbReference>
<evidence type="ECO:0000256" key="3">
    <source>
        <dbReference type="ARBA" id="ARBA00022729"/>
    </source>
</evidence>
<protein>
    <submittedName>
        <fullName evidence="5">Porin</fullName>
    </submittedName>
</protein>
<feature type="chain" id="PRO_5046129558" evidence="4">
    <location>
        <begin position="38"/>
        <end position="463"/>
    </location>
</feature>
<accession>A0ABX4GR01</accession>
<comment type="similarity">
    <text evidence="1">Belongs to the outer membrane porin (Opr) (TC 1.B.25) family.</text>
</comment>
<dbReference type="Proteomes" id="UP000216897">
    <property type="component" value="Unassembled WGS sequence"/>
</dbReference>
<reference evidence="5 6" key="1">
    <citation type="submission" date="2017-08" db="EMBL/GenBank/DDBJ databases">
        <title>Genomic and metabolic characterisation of spoilage-associated Pseudomonas species.</title>
        <authorList>
            <person name="Stanborough T."/>
            <person name="Fegan N."/>
            <person name="Powell S.M."/>
            <person name="Singh T."/>
            <person name="Tamplin M.L."/>
            <person name="Chandry P.S."/>
        </authorList>
    </citation>
    <scope>NUCLEOTIDE SEQUENCE [LARGE SCALE GENOMIC DNA]</scope>
    <source>
        <strain evidence="5 6">L1814</strain>
    </source>
</reference>
<evidence type="ECO:0000256" key="1">
    <source>
        <dbReference type="ARBA" id="ARBA00009075"/>
    </source>
</evidence>
<evidence type="ECO:0000256" key="2">
    <source>
        <dbReference type="ARBA" id="ARBA00022448"/>
    </source>
</evidence>
<evidence type="ECO:0000313" key="5">
    <source>
        <dbReference type="EMBL" id="OZY56599.1"/>
    </source>
</evidence>
<feature type="signal peptide" evidence="4">
    <location>
        <begin position="1"/>
        <end position="37"/>
    </location>
</feature>
<evidence type="ECO:0000313" key="6">
    <source>
        <dbReference type="Proteomes" id="UP000216897"/>
    </source>
</evidence>